<evidence type="ECO:0000313" key="2">
    <source>
        <dbReference type="Proteomes" id="UP000676409"/>
    </source>
</evidence>
<dbReference type="SUPFAM" id="SSF50475">
    <property type="entry name" value="FMN-binding split barrel"/>
    <property type="match status" value="1"/>
</dbReference>
<dbReference type="Proteomes" id="UP000676409">
    <property type="component" value="Chromosome"/>
</dbReference>
<dbReference type="AlphaFoldDB" id="A0A975FYM3"/>
<keyword evidence="2" id="KW-1185">Reference proteome</keyword>
<protein>
    <submittedName>
        <fullName evidence="1">Pyridoxamine 5'-phosphate oxidase family protein</fullName>
    </submittedName>
</protein>
<dbReference type="PANTHER" id="PTHR42815">
    <property type="entry name" value="FAD-BINDING, PUTATIVE (AFU_ORTHOLOGUE AFUA_6G07600)-RELATED"/>
    <property type="match status" value="1"/>
</dbReference>
<dbReference type="Gene3D" id="2.30.110.10">
    <property type="entry name" value="Electron Transport, Fmn-binding Protein, Chain A"/>
    <property type="match status" value="1"/>
</dbReference>
<reference evidence="1" key="1">
    <citation type="submission" date="2021-04" db="EMBL/GenBank/DDBJ databases">
        <title>The complete genome sequence of Caulobacter sp. S6.</title>
        <authorList>
            <person name="Tang Y."/>
            <person name="Ouyang W."/>
            <person name="Liu Q."/>
            <person name="Huang B."/>
            <person name="Guo Z."/>
            <person name="Lei P."/>
        </authorList>
    </citation>
    <scope>NUCLEOTIDE SEQUENCE</scope>
    <source>
        <strain evidence="1">S6</strain>
    </source>
</reference>
<gene>
    <name evidence="1" type="ORF">KCG34_16725</name>
</gene>
<name>A0A975FYM3_9CAUL</name>
<evidence type="ECO:0000313" key="1">
    <source>
        <dbReference type="EMBL" id="QUD86711.1"/>
    </source>
</evidence>
<dbReference type="EMBL" id="CP073078">
    <property type="protein sequence ID" value="QUD86711.1"/>
    <property type="molecule type" value="Genomic_DNA"/>
</dbReference>
<sequence length="304" mass="32187">MDLSASPWHAGELAVQARFGVVERMDPVGRMALRPFMPDQHRAFFAQLPFVLVGSADATGQVWASLLAGPPGFIDSPDPVTLAVRARPIAGDPLAEALRPGAALGLLGIELPTRRRNRANGRVVAAGEEGFVLHVEQSFGNCPKYIARRDYRPVEAAAPSAVEPVTRIGAAERRLIGAADALFIASSPGEGQLPDVSHRGGRPGFVAIGDDGALVVPEYVGNSFFNTLGNLTLDPRAGLLVPDFATGDLLQLTGRVQLDFDPARVAALPGAQLAWRFHPTAGRWVRAALPLRFGEAEASPFSPG</sequence>
<dbReference type="PANTHER" id="PTHR42815:SF2">
    <property type="entry name" value="FAD-BINDING, PUTATIVE (AFU_ORTHOLOGUE AFUA_6G07600)-RELATED"/>
    <property type="match status" value="1"/>
</dbReference>
<dbReference type="RefSeq" id="WP_211936764.1">
    <property type="nucleotide sequence ID" value="NZ_CP073078.1"/>
</dbReference>
<dbReference type="KEGG" id="caul:KCG34_16725"/>
<organism evidence="1 2">
    <name type="scientific">Phenylobacterium montanum</name>
    <dbReference type="NCBI Taxonomy" id="2823693"/>
    <lineage>
        <taxon>Bacteria</taxon>
        <taxon>Pseudomonadati</taxon>
        <taxon>Pseudomonadota</taxon>
        <taxon>Alphaproteobacteria</taxon>
        <taxon>Caulobacterales</taxon>
        <taxon>Caulobacteraceae</taxon>
        <taxon>Phenylobacterium</taxon>
    </lineage>
</organism>
<accession>A0A975FYM3</accession>
<dbReference type="InterPro" id="IPR012349">
    <property type="entry name" value="Split_barrel_FMN-bd"/>
</dbReference>
<proteinExistence type="predicted"/>